<evidence type="ECO:0000313" key="7">
    <source>
        <dbReference type="Proteomes" id="UP000285625"/>
    </source>
</evidence>
<reference evidence="6 7" key="1">
    <citation type="journal article" date="2016" name="Front. Microbiol.">
        <title>Comprehensive Phylogenetic Analysis of Bovine Non-aureus Staphylococci Species Based on Whole-Genome Sequencing.</title>
        <authorList>
            <person name="Naushad S."/>
            <person name="Barkema H.W."/>
            <person name="Luby C."/>
            <person name="Condas L.A."/>
            <person name="Nobrega D.B."/>
            <person name="Carson D.A."/>
            <person name="De Buck J."/>
        </authorList>
    </citation>
    <scope>NUCLEOTIDE SEQUENCE [LARGE SCALE GENOMIC DNA]</scope>
    <source>
        <strain evidence="6 7">SNUC 5959</strain>
    </source>
</reference>
<dbReference type="GO" id="GO:0005576">
    <property type="term" value="C:extracellular region"/>
    <property type="evidence" value="ECO:0007669"/>
    <property type="project" value="InterPro"/>
</dbReference>
<comment type="caution">
    <text evidence="6">The sequence shown here is derived from an EMBL/GenBank/DDBJ whole genome shotgun (WGS) entry which is preliminary data.</text>
</comment>
<dbReference type="EC" id="3.1.4.12" evidence="6"/>
<dbReference type="InterPro" id="IPR005135">
    <property type="entry name" value="Endo/exonuclease/phosphatase"/>
</dbReference>
<name>A0A418JJK3_STAHY</name>
<keyword evidence="4 6" id="KW-0378">Hydrolase</keyword>
<dbReference type="CDD" id="cd09078">
    <property type="entry name" value="nSMase"/>
    <property type="match status" value="1"/>
</dbReference>
<protein>
    <submittedName>
        <fullName evidence="6">Sphingomyelin phosphodiesterase</fullName>
        <ecNumber evidence="6">3.1.4.12</ecNumber>
    </submittedName>
</protein>
<gene>
    <name evidence="6" type="primary">sph</name>
    <name evidence="6" type="ORF">BUZ57_05675</name>
</gene>
<comment type="similarity">
    <text evidence="1">Belongs to the neutral sphingomyelinase family.</text>
</comment>
<organism evidence="6 7">
    <name type="scientific">Staphylococcus hyicus</name>
    <dbReference type="NCBI Taxonomy" id="1284"/>
    <lineage>
        <taxon>Bacteria</taxon>
        <taxon>Bacillati</taxon>
        <taxon>Bacillota</taxon>
        <taxon>Bacilli</taxon>
        <taxon>Bacillales</taxon>
        <taxon>Staphylococcaceae</taxon>
        <taxon>Staphylococcus</taxon>
    </lineage>
</organism>
<dbReference type="GO" id="GO:0031640">
    <property type="term" value="P:killing of cells of another organism"/>
    <property type="evidence" value="ECO:0007669"/>
    <property type="project" value="UniProtKB-KW"/>
</dbReference>
<dbReference type="PANTHER" id="PTHR16320">
    <property type="entry name" value="SPHINGOMYELINASE FAMILY MEMBER"/>
    <property type="match status" value="1"/>
</dbReference>
<dbReference type="GO" id="GO:0004767">
    <property type="term" value="F:sphingomyelin phosphodiesterase activity"/>
    <property type="evidence" value="ECO:0007669"/>
    <property type="project" value="UniProtKB-EC"/>
</dbReference>
<keyword evidence="3" id="KW-0354">Hemolysis</keyword>
<evidence type="ECO:0000313" key="6">
    <source>
        <dbReference type="EMBL" id="RIO46100.1"/>
    </source>
</evidence>
<sequence>MVILNELFDEKSSAQLKANLQSTYSYQTPISGENRSAWDDAHGNIPNAKITNGGVTILSRYPIMQQEQHVYTQGWGFDAMAKKGFVYIKINKNGQPYHIIGTHLQSDNSERSHPKDATVRSSQMAEIQQFIRQKHIPKNEMVIIGGDMNVMKDTSEYHNMLSQLNVAPPSFSGHPYTWDTEKNSIAKYNYPDLKPQYLDYIFVEKAHVHPEKWDNTVIHSQSLEWTVTSWGKTYRYQDYSNHYPVVASHSQ</sequence>
<evidence type="ECO:0000256" key="2">
    <source>
        <dbReference type="ARBA" id="ARBA00022729"/>
    </source>
</evidence>
<dbReference type="Proteomes" id="UP000285625">
    <property type="component" value="Unassembled WGS sequence"/>
</dbReference>
<evidence type="ECO:0000256" key="4">
    <source>
        <dbReference type="ARBA" id="ARBA00022801"/>
    </source>
</evidence>
<keyword evidence="3" id="KW-0204">Cytolysis</keyword>
<dbReference type="PANTHER" id="PTHR16320:SF23">
    <property type="entry name" value="SPHINGOMYELINASE C 1"/>
    <property type="match status" value="1"/>
</dbReference>
<dbReference type="AlphaFoldDB" id="A0A418JJK3"/>
<dbReference type="InterPro" id="IPR017766">
    <property type="entry name" value="Sphingomyelinase/PLipase_C"/>
</dbReference>
<evidence type="ECO:0000259" key="5">
    <source>
        <dbReference type="Pfam" id="PF03372"/>
    </source>
</evidence>
<keyword evidence="2" id="KW-0732">Signal</keyword>
<dbReference type="Pfam" id="PF03372">
    <property type="entry name" value="Exo_endo_phos"/>
    <property type="match status" value="1"/>
</dbReference>
<evidence type="ECO:0000256" key="1">
    <source>
        <dbReference type="ARBA" id="ARBA00006335"/>
    </source>
</evidence>
<evidence type="ECO:0000256" key="3">
    <source>
        <dbReference type="ARBA" id="ARBA00022735"/>
    </source>
</evidence>
<feature type="domain" description="Endonuclease/exonuclease/phosphatase" evidence="5">
    <location>
        <begin position="2"/>
        <end position="205"/>
    </location>
</feature>
<proteinExistence type="inferred from homology"/>
<dbReference type="SUPFAM" id="SSF56219">
    <property type="entry name" value="DNase I-like"/>
    <property type="match status" value="1"/>
</dbReference>
<accession>A0A418JJK3</accession>
<dbReference type="InterPro" id="IPR038772">
    <property type="entry name" value="Sph/SMPD2-like"/>
</dbReference>
<dbReference type="EMBL" id="QXVO01000013">
    <property type="protein sequence ID" value="RIO46100.1"/>
    <property type="molecule type" value="Genomic_DNA"/>
</dbReference>
<dbReference type="Gene3D" id="3.60.10.10">
    <property type="entry name" value="Endonuclease/exonuclease/phosphatase"/>
    <property type="match status" value="1"/>
</dbReference>
<dbReference type="NCBIfam" id="TIGR03395">
    <property type="entry name" value="sphingomy"/>
    <property type="match status" value="1"/>
</dbReference>
<dbReference type="InterPro" id="IPR036691">
    <property type="entry name" value="Endo/exonu/phosph_ase_sf"/>
</dbReference>